<dbReference type="SUPFAM" id="SSF46785">
    <property type="entry name" value="Winged helix' DNA-binding domain"/>
    <property type="match status" value="1"/>
</dbReference>
<dbReference type="PANTHER" id="PTHR43537:SF6">
    <property type="entry name" value="HTH-TYPE TRANSCRIPTIONAL REPRESSOR RSPR"/>
    <property type="match status" value="1"/>
</dbReference>
<evidence type="ECO:0000256" key="3">
    <source>
        <dbReference type="ARBA" id="ARBA00023163"/>
    </source>
</evidence>
<evidence type="ECO:0000313" key="5">
    <source>
        <dbReference type="EMBL" id="MCX5571971.1"/>
    </source>
</evidence>
<accession>A0A9X3INV8</accession>
<keyword evidence="2" id="KW-0238">DNA-binding</keyword>
<evidence type="ECO:0000256" key="1">
    <source>
        <dbReference type="ARBA" id="ARBA00023015"/>
    </source>
</evidence>
<proteinExistence type="predicted"/>
<evidence type="ECO:0000256" key="2">
    <source>
        <dbReference type="ARBA" id="ARBA00023125"/>
    </source>
</evidence>
<dbReference type="Pfam" id="PF00392">
    <property type="entry name" value="GntR"/>
    <property type="match status" value="1"/>
</dbReference>
<protein>
    <submittedName>
        <fullName evidence="5">GntR family transcriptional regulator</fullName>
    </submittedName>
</protein>
<keyword evidence="6" id="KW-1185">Reference proteome</keyword>
<dbReference type="Gene3D" id="1.20.120.530">
    <property type="entry name" value="GntR ligand-binding domain-like"/>
    <property type="match status" value="1"/>
</dbReference>
<gene>
    <name evidence="5" type="ORF">OSH07_22410</name>
</gene>
<dbReference type="RefSeq" id="WP_266340931.1">
    <property type="nucleotide sequence ID" value="NZ_JAPKNK010000013.1"/>
</dbReference>
<dbReference type="InterPro" id="IPR036390">
    <property type="entry name" value="WH_DNA-bd_sf"/>
</dbReference>
<dbReference type="Pfam" id="PF07729">
    <property type="entry name" value="FCD"/>
    <property type="match status" value="1"/>
</dbReference>
<feature type="domain" description="HTH gntR-type" evidence="4">
    <location>
        <begin position="21"/>
        <end position="88"/>
    </location>
</feature>
<dbReference type="PROSITE" id="PS50949">
    <property type="entry name" value="HTH_GNTR"/>
    <property type="match status" value="1"/>
</dbReference>
<keyword evidence="3" id="KW-0804">Transcription</keyword>
<dbReference type="Proteomes" id="UP001144805">
    <property type="component" value="Unassembled WGS sequence"/>
</dbReference>
<dbReference type="InterPro" id="IPR011711">
    <property type="entry name" value="GntR_C"/>
</dbReference>
<dbReference type="InterPro" id="IPR000524">
    <property type="entry name" value="Tscrpt_reg_HTH_GntR"/>
</dbReference>
<dbReference type="SUPFAM" id="SSF48008">
    <property type="entry name" value="GntR ligand-binding domain-like"/>
    <property type="match status" value="1"/>
</dbReference>
<organism evidence="5 6">
    <name type="scientific">Kaistia nematophila</name>
    <dbReference type="NCBI Taxonomy" id="2994654"/>
    <lineage>
        <taxon>Bacteria</taxon>
        <taxon>Pseudomonadati</taxon>
        <taxon>Pseudomonadota</taxon>
        <taxon>Alphaproteobacteria</taxon>
        <taxon>Hyphomicrobiales</taxon>
        <taxon>Kaistiaceae</taxon>
        <taxon>Kaistia</taxon>
    </lineage>
</organism>
<evidence type="ECO:0000259" key="4">
    <source>
        <dbReference type="PROSITE" id="PS50949"/>
    </source>
</evidence>
<dbReference type="GO" id="GO:0003700">
    <property type="term" value="F:DNA-binding transcription factor activity"/>
    <property type="evidence" value="ECO:0007669"/>
    <property type="project" value="InterPro"/>
</dbReference>
<dbReference type="SMART" id="SM00895">
    <property type="entry name" value="FCD"/>
    <property type="match status" value="1"/>
</dbReference>
<dbReference type="PANTHER" id="PTHR43537">
    <property type="entry name" value="TRANSCRIPTIONAL REGULATOR, GNTR FAMILY"/>
    <property type="match status" value="1"/>
</dbReference>
<sequence length="248" mass="28397">MELANQSLGAILDDASLSRERRASLQVYALLRRAIISLELKPNRPISEQDVANRLSISRTPVREAFIRLAEEGLLISYPQLTTVIAPIRMEALLEAQFLREAIECATAERAARIIDEDGIIRLRAVLARHAASLQAEKWPEFHLLDEETHRLICEMAGLRGLGRPVEQARGHLDRVRYLTLPELDTSRRVVAQHTTVVEAICEHRPEDAREAMRVHVRDLLPRLDSIREQYPDYFEERPPIVRRSPAR</sequence>
<dbReference type="GO" id="GO:0003677">
    <property type="term" value="F:DNA binding"/>
    <property type="evidence" value="ECO:0007669"/>
    <property type="project" value="UniProtKB-KW"/>
</dbReference>
<keyword evidence="1" id="KW-0805">Transcription regulation</keyword>
<dbReference type="SMART" id="SM00345">
    <property type="entry name" value="HTH_GNTR"/>
    <property type="match status" value="1"/>
</dbReference>
<dbReference type="InterPro" id="IPR036388">
    <property type="entry name" value="WH-like_DNA-bd_sf"/>
</dbReference>
<dbReference type="EMBL" id="JAPKNK010000013">
    <property type="protein sequence ID" value="MCX5571971.1"/>
    <property type="molecule type" value="Genomic_DNA"/>
</dbReference>
<name>A0A9X3INV8_9HYPH</name>
<evidence type="ECO:0000313" key="6">
    <source>
        <dbReference type="Proteomes" id="UP001144805"/>
    </source>
</evidence>
<comment type="caution">
    <text evidence="5">The sequence shown here is derived from an EMBL/GenBank/DDBJ whole genome shotgun (WGS) entry which is preliminary data.</text>
</comment>
<dbReference type="AlphaFoldDB" id="A0A9X3INV8"/>
<reference evidence="5" key="1">
    <citation type="submission" date="2022-11" db="EMBL/GenBank/DDBJ databases">
        <title>Biodiversity and phylogenetic relationships of bacteria.</title>
        <authorList>
            <person name="Machado R.A.R."/>
            <person name="Bhat A."/>
            <person name="Loulou A."/>
            <person name="Kallel S."/>
        </authorList>
    </citation>
    <scope>NUCLEOTIDE SEQUENCE</scope>
    <source>
        <strain evidence="5">K-TC2</strain>
    </source>
</reference>
<dbReference type="Gene3D" id="1.10.10.10">
    <property type="entry name" value="Winged helix-like DNA-binding domain superfamily/Winged helix DNA-binding domain"/>
    <property type="match status" value="1"/>
</dbReference>
<dbReference type="PRINTS" id="PR00035">
    <property type="entry name" value="HTHGNTR"/>
</dbReference>
<dbReference type="InterPro" id="IPR008920">
    <property type="entry name" value="TF_FadR/GntR_C"/>
</dbReference>